<dbReference type="AlphaFoldDB" id="E3D0M3"/>
<gene>
    <name evidence="1" type="ORF">Apau_1425</name>
</gene>
<dbReference type="PANTHER" id="PTHR43808">
    <property type="entry name" value="ACETYLORNITHINE DEACETYLASE"/>
    <property type="match status" value="1"/>
</dbReference>
<reference evidence="1 2" key="1">
    <citation type="journal article" date="2010" name="Stand. Genomic Sci.">
        <title>Non-contiguous finished genome sequence of Aminomonas paucivorans type strain (GLU-3).</title>
        <authorList>
            <person name="Pitluck S."/>
            <person name="Yasawong M."/>
            <person name="Held B."/>
            <person name="Lapidus A."/>
            <person name="Nolan M."/>
            <person name="Copeland A."/>
            <person name="Lucas S."/>
            <person name="Del Rio T.G."/>
            <person name="Tice H."/>
            <person name="Cheng J.F."/>
            <person name="Chertkov O."/>
            <person name="Goodwin L."/>
            <person name="Tapia R."/>
            <person name="Han C."/>
            <person name="Liolios K."/>
            <person name="Ivanova N."/>
            <person name="Mavromatis K."/>
            <person name="Ovchinnikova G."/>
            <person name="Pati A."/>
            <person name="Chen A."/>
            <person name="Palaniappan K."/>
            <person name="Land M."/>
            <person name="Hauser L."/>
            <person name="Chang Y.J."/>
            <person name="Jeffries C.D."/>
            <person name="Pukall R."/>
            <person name="Spring S."/>
            <person name="Rohde M."/>
            <person name="Sikorski J."/>
            <person name="Goker M."/>
            <person name="Woyke T."/>
            <person name="Bristow J."/>
            <person name="Eisen J.A."/>
            <person name="Markowitz V."/>
            <person name="Hugenholtz P."/>
            <person name="Kyrpides N.C."/>
            <person name="Klenk H.P."/>
        </authorList>
    </citation>
    <scope>NUCLEOTIDE SEQUENCE [LARGE SCALE GENOMIC DNA]</scope>
    <source>
        <strain evidence="1 2">DSM 12260</strain>
    </source>
</reference>
<dbReference type="HOGENOM" id="CLU_037632_0_0_0"/>
<dbReference type="Pfam" id="PF01546">
    <property type="entry name" value="Peptidase_M20"/>
    <property type="match status" value="1"/>
</dbReference>
<dbReference type="InterPro" id="IPR002933">
    <property type="entry name" value="Peptidase_M20"/>
</dbReference>
<sequence>MDRFDKLRATTLELCRIPSPSAAGDGENRVMDDLERRLSGALSRKPGCCSLFRYPLPRDPYGRSHVAALWRCPSGTKDTVILMGHVDVVEAEGYGPLTPWAYDPEELTRRMASADLPEEARRDLRSGRFLFGRGTMDMKAGIALHLDLFEEALENPERFGVNLLFCPVVDEENDSAGMRGAIPFLTDLARNERLRYLACLNAEPCDLGSEGPVRPLYVGTIGKIMPLALLQGREAHVGEVALGINAALLASSLVEALDGDPQTCERTPDGVFSPAICMGLEIRRRAYSVTVPARAAVYFNLLTVTRTPAEVLDLFRDRASSALATALEKRQRDLTACGLLPQDAPTPRGQVLEAGDLLEQARRKGFDPEGVLARLDPHLDAREKSLRILEAALDAVGVQGPLAVLGFLPPYYPQRLNQNRTEGEKHLREVAQDLVGHAQRTHGETLEIREVFGGITDLSFLGFQGRKEDLEALARNLPGWGTLYDLDRERLLELDVPILNVGTAGKDAHKWTERLDTEYSFRVTPDLLRFVVDRLAEQGRP</sequence>
<dbReference type="PIRSF" id="PIRSF010386">
    <property type="entry name" value="RocB"/>
    <property type="match status" value="1"/>
</dbReference>
<dbReference type="EMBL" id="CM001022">
    <property type="protein sequence ID" value="EFQ23844.1"/>
    <property type="molecule type" value="Genomic_DNA"/>
</dbReference>
<evidence type="ECO:0000313" key="2">
    <source>
        <dbReference type="Proteomes" id="UP000005096"/>
    </source>
</evidence>
<accession>E3D0M3</accession>
<protein>
    <submittedName>
        <fullName evidence="1">Peptidase M20</fullName>
    </submittedName>
</protein>
<dbReference type="InterPro" id="IPR050072">
    <property type="entry name" value="Peptidase_M20A"/>
</dbReference>
<organism evidence="1 2">
    <name type="scientific">Aminomonas paucivorans DSM 12260</name>
    <dbReference type="NCBI Taxonomy" id="584708"/>
    <lineage>
        <taxon>Bacteria</taxon>
        <taxon>Thermotogati</taxon>
        <taxon>Synergistota</taxon>
        <taxon>Synergistia</taxon>
        <taxon>Synergistales</taxon>
        <taxon>Synergistaceae</taxon>
        <taxon>Aminomonas</taxon>
    </lineage>
</organism>
<dbReference type="SUPFAM" id="SSF53187">
    <property type="entry name" value="Zn-dependent exopeptidases"/>
    <property type="match status" value="1"/>
</dbReference>
<dbReference type="STRING" id="584708.Apau_1425"/>
<dbReference type="PaxDb" id="584708-Apau_1425"/>
<dbReference type="InterPro" id="IPR012166">
    <property type="entry name" value="Uncharacterised_RocB"/>
</dbReference>
<dbReference type="PANTHER" id="PTHR43808:SF27">
    <property type="entry name" value="PROTEIN ROCB"/>
    <property type="match status" value="1"/>
</dbReference>
<dbReference type="RefSeq" id="WP_006301048.1">
    <property type="nucleotide sequence ID" value="NZ_CM001022.1"/>
</dbReference>
<dbReference type="eggNOG" id="COG4187">
    <property type="taxonomic scope" value="Bacteria"/>
</dbReference>
<evidence type="ECO:0000313" key="1">
    <source>
        <dbReference type="EMBL" id="EFQ23844.1"/>
    </source>
</evidence>
<name>E3D0M3_9BACT</name>
<keyword evidence="2" id="KW-1185">Reference proteome</keyword>
<proteinExistence type="predicted"/>
<dbReference type="Proteomes" id="UP000005096">
    <property type="component" value="Chromosome"/>
</dbReference>
<dbReference type="GO" id="GO:0016787">
    <property type="term" value="F:hydrolase activity"/>
    <property type="evidence" value="ECO:0007669"/>
    <property type="project" value="InterPro"/>
</dbReference>
<dbReference type="Gene3D" id="3.40.630.10">
    <property type="entry name" value="Zn peptidases"/>
    <property type="match status" value="1"/>
</dbReference>